<evidence type="ECO:0000259" key="3">
    <source>
        <dbReference type="PROSITE" id="PS50191"/>
    </source>
</evidence>
<organism evidence="4">
    <name type="scientific">Talaromyces marneffei PM1</name>
    <dbReference type="NCBI Taxonomy" id="1077442"/>
    <lineage>
        <taxon>Eukaryota</taxon>
        <taxon>Fungi</taxon>
        <taxon>Dikarya</taxon>
        <taxon>Ascomycota</taxon>
        <taxon>Pezizomycotina</taxon>
        <taxon>Eurotiomycetes</taxon>
        <taxon>Eurotiomycetidae</taxon>
        <taxon>Eurotiales</taxon>
        <taxon>Trichocomaceae</taxon>
        <taxon>Talaromyces</taxon>
        <taxon>Talaromyces sect. Talaromyces</taxon>
    </lineage>
</organism>
<dbReference type="Gene3D" id="3.40.525.10">
    <property type="entry name" value="CRAL-TRIO lipid binding domain"/>
    <property type="match status" value="1"/>
</dbReference>
<dbReference type="InterPro" id="IPR001251">
    <property type="entry name" value="CRAL-TRIO_dom"/>
</dbReference>
<dbReference type="SMART" id="SM00516">
    <property type="entry name" value="SEC14"/>
    <property type="match status" value="1"/>
</dbReference>
<evidence type="ECO:0000313" key="4">
    <source>
        <dbReference type="EMBL" id="KFX46737.1"/>
    </source>
</evidence>
<dbReference type="SMART" id="SM01100">
    <property type="entry name" value="CRAL_TRIO_N"/>
    <property type="match status" value="1"/>
</dbReference>
<accession>A0A093V2H0</accession>
<dbReference type="InterPro" id="IPR011074">
    <property type="entry name" value="CRAL/TRIO_N_dom"/>
</dbReference>
<dbReference type="SUPFAM" id="SSF46938">
    <property type="entry name" value="CRAL/TRIO N-terminal domain"/>
    <property type="match status" value="1"/>
</dbReference>
<feature type="transmembrane region" description="Helical" evidence="2">
    <location>
        <begin position="71"/>
        <end position="91"/>
    </location>
</feature>
<sequence length="614" mass="69226">MRAFQRCHPAFFGSQPRLFVPSPLSQGLKRSASLALPQISPAPWPYHRLFHHNHSRPGSTVHFKQPRHASFGWGIVGLTCVIGGAAAYQLLFSTTSEKETSPLDSFNQEQRHQEYHDDFTGIIDTLKMNSHEIPDGHLGNLTKEQEAKLREMWTILLNLFGLKFEGSQLEKAPTNQTESSDSKKKSRRGFFGFGGAKKEEPATPDVGGLTLSDHDDKYGQNKDFKQALVNITPEQLRDGMWTMLKADHPDAFLLRFLRARKWDVHKAVVMLVSTLHWRLVEMHVDDDIMEGGEAKAIEQSESPDHDTKRLGADFIEQARMGKSYITGIDKQGRPICLIRVKMHKIGVHCEKSIERYTVHMIETARLMLPRHIETAVILFDMTGFTLANMDYAPVKFIIKCFEANYPESLGAVLIHQAPWIFSGFWKIIRGWLDPVVAGKVHFTNTTEDLEQFIDRSRILKEHGGENEAIFEFIEVQPGENDVMKDTAEREKVLAKHKALAMEIQDATKHWIEAANRNDEAGVDSWKVKREELAAEYSKGYWDIDPYIRARSVYDRNGVILGGGKVKFYSERDPKDTAATGIITTADTEKKAEIAVTSEVNGVEAAAAAVSVSAN</sequence>
<comment type="caution">
    <text evidence="4">The sequence shown here is derived from an EMBL/GenBank/DDBJ whole genome shotgun (WGS) entry which is preliminary data.</text>
</comment>
<proteinExistence type="predicted"/>
<dbReference type="InterPro" id="IPR036865">
    <property type="entry name" value="CRAL-TRIO_dom_sf"/>
</dbReference>
<gene>
    <name evidence="4" type="ORF">GQ26_0170260</name>
</gene>
<dbReference type="Pfam" id="PF03765">
    <property type="entry name" value="CRAL_TRIO_N"/>
    <property type="match status" value="1"/>
</dbReference>
<dbReference type="EMBL" id="JPOX01000017">
    <property type="protein sequence ID" value="KFX46737.1"/>
    <property type="molecule type" value="Genomic_DNA"/>
</dbReference>
<dbReference type="SUPFAM" id="SSF52087">
    <property type="entry name" value="CRAL/TRIO domain"/>
    <property type="match status" value="1"/>
</dbReference>
<dbReference type="InterPro" id="IPR036273">
    <property type="entry name" value="CRAL/TRIO_N_dom_sf"/>
</dbReference>
<dbReference type="InterPro" id="IPR052432">
    <property type="entry name" value="PITP/CRAL-TRIO"/>
</dbReference>
<protein>
    <submittedName>
        <fullName evidence="4">CRAL-TRIO domain-containing protein C3H8.02</fullName>
    </submittedName>
</protein>
<keyword evidence="2" id="KW-1133">Transmembrane helix</keyword>
<dbReference type="CDD" id="cd00170">
    <property type="entry name" value="SEC14"/>
    <property type="match status" value="1"/>
</dbReference>
<evidence type="ECO:0000256" key="1">
    <source>
        <dbReference type="SAM" id="MobiDB-lite"/>
    </source>
</evidence>
<dbReference type="Pfam" id="PF00650">
    <property type="entry name" value="CRAL_TRIO"/>
    <property type="match status" value="1"/>
</dbReference>
<dbReference type="PANTHER" id="PTHR46590">
    <property type="entry name" value="PHOSPHATIDYLINOSITOL TRANSFER PROTEIN CSR1-RELATED"/>
    <property type="match status" value="1"/>
</dbReference>
<dbReference type="PANTHER" id="PTHR46590:SF1">
    <property type="entry name" value="PHOSPHATIDYLINOSITOL TRANSFER PROTEIN CSR1"/>
    <property type="match status" value="1"/>
</dbReference>
<keyword evidence="2" id="KW-0812">Transmembrane</keyword>
<dbReference type="HOGENOM" id="CLU_016665_3_0_1"/>
<dbReference type="eggNOG" id="KOG1470">
    <property type="taxonomic scope" value="Eukaryota"/>
</dbReference>
<dbReference type="AlphaFoldDB" id="A0A093V2H0"/>
<reference key="1">
    <citation type="journal article" date="2014" name="PLoS Genet.">
        <title>Signature Gene Expression Reveals Novel Clues to the Molecular Mechanisms of Dimorphic Transition in Penicillium marneffei.</title>
        <authorList>
            <person name="Yang E."/>
            <person name="Wang G."/>
            <person name="Cai J."/>
            <person name="Woo P.C."/>
            <person name="Lau S.K."/>
            <person name="Yuen K.-Y."/>
            <person name="Chow W.-N."/>
            <person name="Lin X."/>
        </authorList>
    </citation>
    <scope>NUCLEOTIDE SEQUENCE [LARGE SCALE GENOMIC DNA]</scope>
    <source>
        <strain>PM1</strain>
    </source>
</reference>
<reference evidence="4" key="2">
    <citation type="journal article" date="2014" name="PLoS Genet.">
        <title>Signature gene expression reveals novel clues to the molecular mechanisms of dimorphic transition in Penicillium marneffei.</title>
        <authorList>
            <person name="Yang E."/>
            <person name="Wang G."/>
            <person name="Cai J."/>
            <person name="Woo P.C."/>
            <person name="Lau S.K."/>
            <person name="Yuen K.-Y."/>
            <person name="Chow W.-N."/>
            <person name="Lin X."/>
        </authorList>
    </citation>
    <scope>NUCLEOTIDE SEQUENCE</scope>
    <source>
        <strain evidence="4">PM1</strain>
    </source>
</reference>
<keyword evidence="2" id="KW-0472">Membrane</keyword>
<dbReference type="PROSITE" id="PS50191">
    <property type="entry name" value="CRAL_TRIO"/>
    <property type="match status" value="1"/>
</dbReference>
<feature type="region of interest" description="Disordered" evidence="1">
    <location>
        <begin position="170"/>
        <end position="213"/>
    </location>
</feature>
<name>A0A093V2H0_TALMA</name>
<evidence type="ECO:0000256" key="2">
    <source>
        <dbReference type="SAM" id="Phobius"/>
    </source>
</evidence>
<feature type="domain" description="CRAL-TRIO" evidence="3">
    <location>
        <begin position="311"/>
        <end position="470"/>
    </location>
</feature>